<accession>A0A0X8FEP2</accession>
<evidence type="ECO:0000256" key="1">
    <source>
        <dbReference type="ARBA" id="ARBA00022679"/>
    </source>
</evidence>
<dbReference type="RefSeq" id="WP_060778405.1">
    <property type="nucleotide sequence ID" value="NZ_CAJHLF010000008.1"/>
</dbReference>
<dbReference type="OrthoDB" id="6603449at2"/>
<dbReference type="KEGG" id="aun:AWM73_05295"/>
<dbReference type="GO" id="GO:0008982">
    <property type="term" value="F:protein-N(PI)-phosphohistidine-sugar phosphotransferase activity"/>
    <property type="evidence" value="ECO:0007669"/>
    <property type="project" value="InterPro"/>
</dbReference>
<reference evidence="4 5" key="1">
    <citation type="submission" date="2020-12" db="EMBL/GenBank/DDBJ databases">
        <title>FDA dAtabase for Regulatory Grade micrObial Sequences (FDA-ARGOS): Supporting development and validation of Infectious Disease Dx tests.</title>
        <authorList>
            <person name="Sproer C."/>
            <person name="Gronow S."/>
            <person name="Severitt S."/>
            <person name="Schroder I."/>
            <person name="Tallon L."/>
            <person name="Sadzewicz L."/>
            <person name="Zhao X."/>
            <person name="Boylan J."/>
            <person name="Ott S."/>
            <person name="Bowen H."/>
            <person name="Vavikolanu K."/>
            <person name="Mehta A."/>
            <person name="Aluvathingal J."/>
            <person name="Nadendla S."/>
            <person name="Lowell S."/>
            <person name="Myers T."/>
            <person name="Yan Y."/>
            <person name="Sichtig H."/>
        </authorList>
    </citation>
    <scope>NUCLEOTIDE SEQUENCE [LARGE SCALE GENOMIC DNA]</scope>
    <source>
        <strain evidence="4 5">FDAARGOS_911</strain>
    </source>
</reference>
<evidence type="ECO:0000313" key="6">
    <source>
        <dbReference type="Proteomes" id="UP001069145"/>
    </source>
</evidence>
<dbReference type="Proteomes" id="UP001069145">
    <property type="component" value="Unassembled WGS sequence"/>
</dbReference>
<dbReference type="AlphaFoldDB" id="A0A0X8FEP2"/>
<name>A0A0X8FEP2_9LACT</name>
<evidence type="ECO:0000313" key="5">
    <source>
        <dbReference type="Proteomes" id="UP000594771"/>
    </source>
</evidence>
<keyword evidence="1" id="KW-0808">Transferase</keyword>
<gene>
    <name evidence="4" type="ORF">I6G68_04755</name>
    <name evidence="3" type="ORF">ODY43_00030</name>
</gene>
<dbReference type="SUPFAM" id="SSF52794">
    <property type="entry name" value="PTS system IIB component-like"/>
    <property type="match status" value="1"/>
</dbReference>
<sequence>MKFVTVCGAGVGSSVMLKVFAQNILSDEGIAGSVEAADISSLNPYDYDVIITSSAFAERLEGQVKHLIIMDNMLDQAYLRSQILSLVSEEEAVR</sequence>
<feature type="domain" description="PTS EIIB type-2" evidence="2">
    <location>
        <begin position="1"/>
        <end position="91"/>
    </location>
</feature>
<evidence type="ECO:0000259" key="2">
    <source>
        <dbReference type="PROSITE" id="PS51099"/>
    </source>
</evidence>
<keyword evidence="4" id="KW-0813">Transport</keyword>
<dbReference type="Proteomes" id="UP000594771">
    <property type="component" value="Chromosome"/>
</dbReference>
<protein>
    <submittedName>
        <fullName evidence="4">PTS sugar transporter subunit IIB</fullName>
    </submittedName>
</protein>
<keyword evidence="4" id="KW-0762">Sugar transport</keyword>
<dbReference type="PROSITE" id="PS51099">
    <property type="entry name" value="PTS_EIIB_TYPE_2"/>
    <property type="match status" value="1"/>
</dbReference>
<dbReference type="Gene3D" id="3.40.50.2300">
    <property type="match status" value="1"/>
</dbReference>
<dbReference type="CDD" id="cd05563">
    <property type="entry name" value="PTS_IIB_ascorbate"/>
    <property type="match status" value="1"/>
</dbReference>
<dbReference type="EMBL" id="JAOTML010000001">
    <property type="protein sequence ID" value="MCY3052393.1"/>
    <property type="molecule type" value="Genomic_DNA"/>
</dbReference>
<organism evidence="4 5">
    <name type="scientific">Aerococcus urinae</name>
    <dbReference type="NCBI Taxonomy" id="1376"/>
    <lineage>
        <taxon>Bacteria</taxon>
        <taxon>Bacillati</taxon>
        <taxon>Bacillota</taxon>
        <taxon>Bacilli</taxon>
        <taxon>Lactobacillales</taxon>
        <taxon>Aerococcaceae</taxon>
        <taxon>Aerococcus</taxon>
    </lineage>
</organism>
<keyword evidence="6" id="KW-1185">Reference proteome</keyword>
<dbReference type="EMBL" id="CP065662">
    <property type="protein sequence ID" value="QPS00718.1"/>
    <property type="molecule type" value="Genomic_DNA"/>
</dbReference>
<dbReference type="InterPro" id="IPR036095">
    <property type="entry name" value="PTS_EIIB-like_sf"/>
</dbReference>
<reference evidence="3" key="2">
    <citation type="submission" date="2022-09" db="EMBL/GenBank/DDBJ databases">
        <title>Aerococcus urinae taxonomy study.</title>
        <authorList>
            <person name="Christensen J."/>
            <person name="Senneby E."/>
        </authorList>
    </citation>
    <scope>NUCLEOTIDE SEQUENCE</scope>
    <source>
        <strain evidence="3">NLD-066-U95</strain>
    </source>
</reference>
<proteinExistence type="predicted"/>
<dbReference type="GeneID" id="35767766"/>
<evidence type="ECO:0000313" key="3">
    <source>
        <dbReference type="EMBL" id="MCY3052393.1"/>
    </source>
</evidence>
<dbReference type="InterPro" id="IPR003501">
    <property type="entry name" value="PTS_EIIB_2/3"/>
</dbReference>
<dbReference type="GO" id="GO:0009401">
    <property type="term" value="P:phosphoenolpyruvate-dependent sugar phosphotransferase system"/>
    <property type="evidence" value="ECO:0007669"/>
    <property type="project" value="InterPro"/>
</dbReference>
<dbReference type="Pfam" id="PF02302">
    <property type="entry name" value="PTS_IIB"/>
    <property type="match status" value="1"/>
</dbReference>
<evidence type="ECO:0000313" key="4">
    <source>
        <dbReference type="EMBL" id="QPS00718.1"/>
    </source>
</evidence>
<dbReference type="InterPro" id="IPR013011">
    <property type="entry name" value="PTS_EIIB_2"/>
</dbReference>